<sequence length="65" mass="7383">MLSWLVNKPNRVYEMQRLVQTSKAAPHLALPRSHLYVYSYYGLFTVGMGGVLYGCYALIAGKKKE</sequence>
<evidence type="ECO:0000256" key="3">
    <source>
        <dbReference type="ARBA" id="ARBA00023128"/>
    </source>
</evidence>
<name>A0A0C3RUB8_PHLG1</name>
<evidence type="ECO:0000313" key="7">
    <source>
        <dbReference type="Proteomes" id="UP000053257"/>
    </source>
</evidence>
<dbReference type="AlphaFoldDB" id="A0A0C3RUB8"/>
<dbReference type="HOGENOM" id="CLU_169147_3_0_1"/>
<dbReference type="Proteomes" id="UP000053257">
    <property type="component" value="Unassembled WGS sequence"/>
</dbReference>
<proteinExistence type="predicted"/>
<evidence type="ECO:0000256" key="5">
    <source>
        <dbReference type="SAM" id="Phobius"/>
    </source>
</evidence>
<protein>
    <submittedName>
        <fullName evidence="6">Uncharacterized protein</fullName>
    </submittedName>
</protein>
<evidence type="ECO:0000313" key="6">
    <source>
        <dbReference type="EMBL" id="KIP04566.1"/>
    </source>
</evidence>
<evidence type="ECO:0000256" key="2">
    <source>
        <dbReference type="ARBA" id="ARBA00022792"/>
    </source>
</evidence>
<gene>
    <name evidence="6" type="ORF">PHLGIDRAFT_129433</name>
</gene>
<keyword evidence="2" id="KW-0999">Mitochondrion inner membrane</keyword>
<keyword evidence="5" id="KW-1133">Transmembrane helix</keyword>
<keyword evidence="3" id="KW-0496">Mitochondrion</keyword>
<organism evidence="6 7">
    <name type="scientific">Phlebiopsis gigantea (strain 11061_1 CR5-6)</name>
    <name type="common">White-rot fungus</name>
    <name type="synonym">Peniophora gigantea</name>
    <dbReference type="NCBI Taxonomy" id="745531"/>
    <lineage>
        <taxon>Eukaryota</taxon>
        <taxon>Fungi</taxon>
        <taxon>Dikarya</taxon>
        <taxon>Basidiomycota</taxon>
        <taxon>Agaricomycotina</taxon>
        <taxon>Agaricomycetes</taxon>
        <taxon>Polyporales</taxon>
        <taxon>Phanerochaetaceae</taxon>
        <taxon>Phlebiopsis</taxon>
    </lineage>
</organism>
<dbReference type="Pfam" id="PF02238">
    <property type="entry name" value="COX7a"/>
    <property type="match status" value="1"/>
</dbReference>
<comment type="subcellular location">
    <subcellularLocation>
        <location evidence="1">Mitochondrion inner membrane</location>
    </subcellularLocation>
</comment>
<accession>A0A0C3RUB8</accession>
<dbReference type="STRING" id="745531.A0A0C3RUB8"/>
<keyword evidence="7" id="KW-1185">Reference proteome</keyword>
<evidence type="ECO:0000256" key="4">
    <source>
        <dbReference type="ARBA" id="ARBA00023136"/>
    </source>
</evidence>
<evidence type="ECO:0000256" key="1">
    <source>
        <dbReference type="ARBA" id="ARBA00004273"/>
    </source>
</evidence>
<dbReference type="EMBL" id="KN840570">
    <property type="protein sequence ID" value="KIP04566.1"/>
    <property type="molecule type" value="Genomic_DNA"/>
</dbReference>
<dbReference type="GO" id="GO:0005743">
    <property type="term" value="C:mitochondrial inner membrane"/>
    <property type="evidence" value="ECO:0007669"/>
    <property type="project" value="UniProtKB-SubCell"/>
</dbReference>
<reference evidence="6 7" key="1">
    <citation type="journal article" date="2014" name="PLoS Genet.">
        <title>Analysis of the Phlebiopsis gigantea genome, transcriptome and secretome provides insight into its pioneer colonization strategies of wood.</title>
        <authorList>
            <person name="Hori C."/>
            <person name="Ishida T."/>
            <person name="Igarashi K."/>
            <person name="Samejima M."/>
            <person name="Suzuki H."/>
            <person name="Master E."/>
            <person name="Ferreira P."/>
            <person name="Ruiz-Duenas F.J."/>
            <person name="Held B."/>
            <person name="Canessa P."/>
            <person name="Larrondo L.F."/>
            <person name="Schmoll M."/>
            <person name="Druzhinina I.S."/>
            <person name="Kubicek C.P."/>
            <person name="Gaskell J.A."/>
            <person name="Kersten P."/>
            <person name="St John F."/>
            <person name="Glasner J."/>
            <person name="Sabat G."/>
            <person name="Splinter BonDurant S."/>
            <person name="Syed K."/>
            <person name="Yadav J."/>
            <person name="Mgbeahuruike A.C."/>
            <person name="Kovalchuk A."/>
            <person name="Asiegbu F.O."/>
            <person name="Lackner G."/>
            <person name="Hoffmeister D."/>
            <person name="Rencoret J."/>
            <person name="Gutierrez A."/>
            <person name="Sun H."/>
            <person name="Lindquist E."/>
            <person name="Barry K."/>
            <person name="Riley R."/>
            <person name="Grigoriev I.V."/>
            <person name="Henrissat B."/>
            <person name="Kues U."/>
            <person name="Berka R.M."/>
            <person name="Martinez A.T."/>
            <person name="Covert S.F."/>
            <person name="Blanchette R.A."/>
            <person name="Cullen D."/>
        </authorList>
    </citation>
    <scope>NUCLEOTIDE SEQUENCE [LARGE SCALE GENOMIC DNA]</scope>
    <source>
        <strain evidence="6 7">11061_1 CR5-6</strain>
    </source>
</reference>
<feature type="transmembrane region" description="Helical" evidence="5">
    <location>
        <begin position="38"/>
        <end position="59"/>
    </location>
</feature>
<dbReference type="InterPro" id="IPR039297">
    <property type="entry name" value="COX7a"/>
</dbReference>
<keyword evidence="5" id="KW-0812">Transmembrane</keyword>
<dbReference type="OrthoDB" id="5511599at2759"/>
<keyword evidence="4 5" id="KW-0472">Membrane</keyword>